<name>A0A3G3LXX8_9CAUD</name>
<accession>A0A3G3LXX8</accession>
<protein>
    <submittedName>
        <fullName evidence="1">Uncharacterized protein</fullName>
    </submittedName>
</protein>
<reference evidence="1 2" key="1">
    <citation type="submission" date="2018-09" db="EMBL/GenBank/DDBJ databases">
        <authorList>
            <person name="Ayala-Pineda K."/>
            <person name="Cadiz V.M."/>
            <person name="Costa R."/>
            <person name="Salisbury A."/>
            <person name="Cassin E."/>
            <person name="Strong C."/>
            <person name="Regner K."/>
            <person name="Tsourkas P.K."/>
            <person name="Garlena R.A."/>
            <person name="Russell D.A."/>
            <person name="Pope W.H."/>
            <person name="Jacobs-Sera D."/>
            <person name="Hatfull G.F."/>
        </authorList>
    </citation>
    <scope>NUCLEOTIDE SEQUENCE [LARGE SCALE GENOMIC DNA]</scope>
</reference>
<organism evidence="1 2">
    <name type="scientific">Mycobacterium phage Riparian</name>
    <dbReference type="NCBI Taxonomy" id="2341079"/>
    <lineage>
        <taxon>Viruses</taxon>
        <taxon>Duplodnaviria</taxon>
        <taxon>Heunggongvirae</taxon>
        <taxon>Uroviricota</taxon>
        <taxon>Caudoviricetes</taxon>
        <taxon>Papyrusvirus</taxon>
        <taxon>Papyrusvirus send513</taxon>
    </lineage>
</organism>
<proteinExistence type="predicted"/>
<dbReference type="EMBL" id="MH926059">
    <property type="protein sequence ID" value="AYQ98633.1"/>
    <property type="molecule type" value="Genomic_DNA"/>
</dbReference>
<dbReference type="Proteomes" id="UP000266965">
    <property type="component" value="Segment"/>
</dbReference>
<sequence>MAYQERGWTELHRETEFVLARELSDGSLPHMPPADELPHRGRITRILNDSGVLTIECEDGMLSRGMNAPVERYKREAQ</sequence>
<evidence type="ECO:0000313" key="2">
    <source>
        <dbReference type="Proteomes" id="UP000266965"/>
    </source>
</evidence>
<gene>
    <name evidence="1" type="primary">61</name>
    <name evidence="1" type="ORF">SEA_RIPARIAN_61</name>
</gene>
<evidence type="ECO:0000313" key="1">
    <source>
        <dbReference type="EMBL" id="AYQ98633.1"/>
    </source>
</evidence>